<dbReference type="AlphaFoldDB" id="A0A6C0JMG0"/>
<name>A0A6C0JMG0_9ZZZZ</name>
<accession>A0A6C0JMG0</accession>
<keyword evidence="2" id="KW-0472">Membrane</keyword>
<evidence type="ECO:0000256" key="1">
    <source>
        <dbReference type="SAM" id="MobiDB-lite"/>
    </source>
</evidence>
<protein>
    <submittedName>
        <fullName evidence="3">Uncharacterized protein</fullName>
    </submittedName>
</protein>
<reference evidence="3" key="1">
    <citation type="journal article" date="2020" name="Nature">
        <title>Giant virus diversity and host interactions through global metagenomics.</title>
        <authorList>
            <person name="Schulz F."/>
            <person name="Roux S."/>
            <person name="Paez-Espino D."/>
            <person name="Jungbluth S."/>
            <person name="Walsh D.A."/>
            <person name="Denef V.J."/>
            <person name="McMahon K.D."/>
            <person name="Konstantinidis K.T."/>
            <person name="Eloe-Fadrosh E.A."/>
            <person name="Kyrpides N.C."/>
            <person name="Woyke T."/>
        </authorList>
    </citation>
    <scope>NUCLEOTIDE SEQUENCE</scope>
    <source>
        <strain evidence="3">GVMAG-S-1035315-10</strain>
    </source>
</reference>
<proteinExistence type="predicted"/>
<feature type="region of interest" description="Disordered" evidence="1">
    <location>
        <begin position="54"/>
        <end position="107"/>
    </location>
</feature>
<sequence>MVIQDILYIALSTILVMAFLQVTTFMVTRMLYPPEAKVVYRDVPVYRDLPPVAQPPLFPPPQNGPVLTQKAPEVQLPEYEPRKPTTTSLRMDPELPPGLQETRPDGT</sequence>
<feature type="transmembrane region" description="Helical" evidence="2">
    <location>
        <begin position="6"/>
        <end position="27"/>
    </location>
</feature>
<keyword evidence="2" id="KW-1133">Transmembrane helix</keyword>
<dbReference type="EMBL" id="MN740657">
    <property type="protein sequence ID" value="QHU06563.1"/>
    <property type="molecule type" value="Genomic_DNA"/>
</dbReference>
<evidence type="ECO:0000313" key="3">
    <source>
        <dbReference type="EMBL" id="QHU06563.1"/>
    </source>
</evidence>
<evidence type="ECO:0000256" key="2">
    <source>
        <dbReference type="SAM" id="Phobius"/>
    </source>
</evidence>
<feature type="compositionally biased region" description="Pro residues" evidence="1">
    <location>
        <begin position="54"/>
        <end position="63"/>
    </location>
</feature>
<organism evidence="3">
    <name type="scientific">viral metagenome</name>
    <dbReference type="NCBI Taxonomy" id="1070528"/>
    <lineage>
        <taxon>unclassified sequences</taxon>
        <taxon>metagenomes</taxon>
        <taxon>organismal metagenomes</taxon>
    </lineage>
</organism>
<keyword evidence="2" id="KW-0812">Transmembrane</keyword>